<evidence type="ECO:0000256" key="3">
    <source>
        <dbReference type="ARBA" id="ARBA00023163"/>
    </source>
</evidence>
<reference evidence="5 6" key="1">
    <citation type="submission" date="2020-08" db="EMBL/GenBank/DDBJ databases">
        <title>Sequencing the genomes of 1000 actinobacteria strains.</title>
        <authorList>
            <person name="Klenk H.-P."/>
        </authorList>
    </citation>
    <scope>NUCLEOTIDE SEQUENCE [LARGE SCALE GENOMIC DNA]</scope>
    <source>
        <strain evidence="5 6">DSM 102122</strain>
    </source>
</reference>
<comment type="caution">
    <text evidence="5">The sequence shown here is derived from an EMBL/GenBank/DDBJ whole genome shotgun (WGS) entry which is preliminary data.</text>
</comment>
<dbReference type="PROSITE" id="PS50932">
    <property type="entry name" value="HTH_LACI_2"/>
    <property type="match status" value="1"/>
</dbReference>
<proteinExistence type="predicted"/>
<dbReference type="SUPFAM" id="SSF47413">
    <property type="entry name" value="lambda repressor-like DNA-binding domains"/>
    <property type="match status" value="1"/>
</dbReference>
<dbReference type="RefSeq" id="WP_184823474.1">
    <property type="nucleotide sequence ID" value="NZ_JACHMM010000001.1"/>
</dbReference>
<dbReference type="CDD" id="cd01392">
    <property type="entry name" value="HTH_LacI"/>
    <property type="match status" value="1"/>
</dbReference>
<evidence type="ECO:0000313" key="6">
    <source>
        <dbReference type="Proteomes" id="UP000542813"/>
    </source>
</evidence>
<dbReference type="SMART" id="SM00354">
    <property type="entry name" value="HTH_LACI"/>
    <property type="match status" value="1"/>
</dbReference>
<name>A0A7W9GRP1_9ACTN</name>
<evidence type="ECO:0000259" key="4">
    <source>
        <dbReference type="PROSITE" id="PS50932"/>
    </source>
</evidence>
<feature type="domain" description="HTH lacI-type" evidence="4">
    <location>
        <begin position="8"/>
        <end position="62"/>
    </location>
</feature>
<dbReference type="PANTHER" id="PTHR30146:SF109">
    <property type="entry name" value="HTH-TYPE TRANSCRIPTIONAL REGULATOR GALS"/>
    <property type="match status" value="1"/>
</dbReference>
<keyword evidence="6" id="KW-1185">Reference proteome</keyword>
<evidence type="ECO:0000313" key="5">
    <source>
        <dbReference type="EMBL" id="MBB5788662.1"/>
    </source>
</evidence>
<gene>
    <name evidence="5" type="ORF">HD601_003237</name>
</gene>
<keyword evidence="3" id="KW-0804">Transcription</keyword>
<dbReference type="Proteomes" id="UP000542813">
    <property type="component" value="Unassembled WGS sequence"/>
</dbReference>
<dbReference type="SUPFAM" id="SSF53822">
    <property type="entry name" value="Periplasmic binding protein-like I"/>
    <property type="match status" value="1"/>
</dbReference>
<dbReference type="Gene3D" id="3.40.50.2300">
    <property type="match status" value="2"/>
</dbReference>
<dbReference type="EMBL" id="JACHMM010000001">
    <property type="protein sequence ID" value="MBB5788662.1"/>
    <property type="molecule type" value="Genomic_DNA"/>
</dbReference>
<dbReference type="PANTHER" id="PTHR30146">
    <property type="entry name" value="LACI-RELATED TRANSCRIPTIONAL REPRESSOR"/>
    <property type="match status" value="1"/>
</dbReference>
<dbReference type="AlphaFoldDB" id="A0A7W9GRP1"/>
<dbReference type="CDD" id="cd06292">
    <property type="entry name" value="PBP1_AglR_RafR-like"/>
    <property type="match status" value="1"/>
</dbReference>
<dbReference type="InterPro" id="IPR028082">
    <property type="entry name" value="Peripla_BP_I"/>
</dbReference>
<dbReference type="Pfam" id="PF00356">
    <property type="entry name" value="LacI"/>
    <property type="match status" value="1"/>
</dbReference>
<keyword evidence="2 5" id="KW-0238">DNA-binding</keyword>
<dbReference type="InterPro" id="IPR000843">
    <property type="entry name" value="HTH_LacI"/>
</dbReference>
<dbReference type="InterPro" id="IPR046335">
    <property type="entry name" value="LacI/GalR-like_sensor"/>
</dbReference>
<sequence length="351" mass="37022">MATPESGATLESVATVAGVSRQTVSNVLNAPERVAPETRQRVEDAIRELRYRPNRSARSLRTRISRLVGYCVQPTPAGNLNPVLDRFVHAVTESAAEHGFHVLLFTAPAGTAGLDRYAELLAQRAVDGFVLADTVVADPRPGWLTEQGVPFVAFGRSWSGPDIGRWVDVDGAAGMTEAVEHLHALGHRRIAFIGWPEGSGVGDDRVAGYTAACLRLGLDPRVVRAEGGAETGRALAGALLDGDGAQEPPTALVCVSDESAYGALRALADRGLRPGEDVAVVGFDDTPAARLPGVDLTSLSQPIEQIGRESVLMLLGLLGVVETPPGPEHRLLRPSLVVRASSRPAVPPTEA</sequence>
<evidence type="ECO:0000256" key="2">
    <source>
        <dbReference type="ARBA" id="ARBA00023125"/>
    </source>
</evidence>
<protein>
    <submittedName>
        <fullName evidence="5">DNA-binding LacI/PurR family transcriptional regulator</fullName>
    </submittedName>
</protein>
<evidence type="ECO:0000256" key="1">
    <source>
        <dbReference type="ARBA" id="ARBA00023015"/>
    </source>
</evidence>
<dbReference type="InterPro" id="IPR010982">
    <property type="entry name" value="Lambda_DNA-bd_dom_sf"/>
</dbReference>
<dbReference type="GO" id="GO:0003700">
    <property type="term" value="F:DNA-binding transcription factor activity"/>
    <property type="evidence" value="ECO:0007669"/>
    <property type="project" value="TreeGrafter"/>
</dbReference>
<dbReference type="Gene3D" id="1.10.260.40">
    <property type="entry name" value="lambda repressor-like DNA-binding domains"/>
    <property type="match status" value="1"/>
</dbReference>
<keyword evidence="1" id="KW-0805">Transcription regulation</keyword>
<organism evidence="5 6">
    <name type="scientific">Jiangella mangrovi</name>
    <dbReference type="NCBI Taxonomy" id="1524084"/>
    <lineage>
        <taxon>Bacteria</taxon>
        <taxon>Bacillati</taxon>
        <taxon>Actinomycetota</taxon>
        <taxon>Actinomycetes</taxon>
        <taxon>Jiangellales</taxon>
        <taxon>Jiangellaceae</taxon>
        <taxon>Jiangella</taxon>
    </lineage>
</organism>
<dbReference type="Pfam" id="PF13377">
    <property type="entry name" value="Peripla_BP_3"/>
    <property type="match status" value="1"/>
</dbReference>
<dbReference type="GO" id="GO:0000976">
    <property type="term" value="F:transcription cis-regulatory region binding"/>
    <property type="evidence" value="ECO:0007669"/>
    <property type="project" value="TreeGrafter"/>
</dbReference>
<accession>A0A7W9GRP1</accession>